<organism evidence="1 2">
    <name type="scientific">Afipia felis</name>
    <name type="common">Cat scratch disease bacillus</name>
    <dbReference type="NCBI Taxonomy" id="1035"/>
    <lineage>
        <taxon>Bacteria</taxon>
        <taxon>Pseudomonadati</taxon>
        <taxon>Pseudomonadota</taxon>
        <taxon>Alphaproteobacteria</taxon>
        <taxon>Hyphomicrobiales</taxon>
        <taxon>Nitrobacteraceae</taxon>
        <taxon>Afipia</taxon>
    </lineage>
</organism>
<dbReference type="EMBL" id="CCAZ020000002">
    <property type="protein sequence ID" value="CEG09254.1"/>
    <property type="molecule type" value="Genomic_DNA"/>
</dbReference>
<proteinExistence type="predicted"/>
<reference evidence="1 2" key="1">
    <citation type="journal article" date="2014" name="Genome Announc.">
        <title>Genome Sequence of Afipia felis Strain 76713, Isolated in Hospital Water Using an Amoeba Co-Culture Procedure.</title>
        <authorList>
            <person name="Benamar S."/>
            <person name="La Scola B."/>
            <person name="Croce O."/>
        </authorList>
    </citation>
    <scope>NUCLEOTIDE SEQUENCE [LARGE SCALE GENOMIC DNA]</scope>
    <source>
        <strain evidence="1 2">76713</strain>
    </source>
</reference>
<dbReference type="Proteomes" id="UP000035762">
    <property type="component" value="Unassembled WGS sequence"/>
</dbReference>
<evidence type="ECO:0000313" key="2">
    <source>
        <dbReference type="Proteomes" id="UP000035762"/>
    </source>
</evidence>
<sequence length="124" mass="14180">MIDIEQRALRTLEQDALALAALVVEQIPDRIRIRQHLRRDFREFFQDQTRIDLRKRKTPSQRIVVRQQPLDLVRQGLRIGEIHQADRAAADLVFIGGADAALGGTDRGRLAGVLAHRIELAMQR</sequence>
<evidence type="ECO:0000313" key="1">
    <source>
        <dbReference type="EMBL" id="CEG09254.1"/>
    </source>
</evidence>
<keyword evidence="2" id="KW-1185">Reference proteome</keyword>
<gene>
    <name evidence="1" type="ORF">BN961_02678</name>
</gene>
<protein>
    <submittedName>
        <fullName evidence="1">Uncharacterized protein</fullName>
    </submittedName>
</protein>
<comment type="caution">
    <text evidence="1">The sequence shown here is derived from an EMBL/GenBank/DDBJ whole genome shotgun (WGS) entry which is preliminary data.</text>
</comment>
<name>A0A090MU80_AFIFE</name>
<accession>A0A090MU80</accession>
<dbReference type="AlphaFoldDB" id="A0A090MU80"/>